<evidence type="ECO:0000256" key="3">
    <source>
        <dbReference type="ARBA" id="ARBA00024947"/>
    </source>
</evidence>
<dbReference type="GO" id="GO:0045333">
    <property type="term" value="P:cellular respiration"/>
    <property type="evidence" value="ECO:0007669"/>
    <property type="project" value="InterPro"/>
</dbReference>
<dbReference type="GeneID" id="41977230"/>
<comment type="caution">
    <text evidence="6">The sequence shown here is derived from an EMBL/GenBank/DDBJ whole genome shotgun (WGS) entry which is preliminary data.</text>
</comment>
<evidence type="ECO:0000256" key="4">
    <source>
        <dbReference type="SAM" id="MobiDB-lite"/>
    </source>
</evidence>
<dbReference type="Proteomes" id="UP000319257">
    <property type="component" value="Unassembled WGS sequence"/>
</dbReference>
<evidence type="ECO:0000256" key="1">
    <source>
        <dbReference type="ARBA" id="ARBA00006885"/>
    </source>
</evidence>
<evidence type="ECO:0000256" key="2">
    <source>
        <dbReference type="ARBA" id="ARBA00011814"/>
    </source>
</evidence>
<dbReference type="STRING" id="1093900.A0A507AUY9"/>
<feature type="region of interest" description="Disordered" evidence="4">
    <location>
        <begin position="223"/>
        <end position="253"/>
    </location>
</feature>
<dbReference type="CDD" id="cd07813">
    <property type="entry name" value="COQ10p_like"/>
    <property type="match status" value="1"/>
</dbReference>
<evidence type="ECO:0000313" key="6">
    <source>
        <dbReference type="EMBL" id="TPX08721.1"/>
    </source>
</evidence>
<dbReference type="InterPro" id="IPR005031">
    <property type="entry name" value="COQ10_START"/>
</dbReference>
<comment type="function">
    <text evidence="3">Required for the function of coenzyme Q in the respiratory chain. May serve as a chaperone or may be involved in the transport of Q6 from its site of synthesis to the catalytic sites of the respiratory complexes.</text>
</comment>
<evidence type="ECO:0000313" key="7">
    <source>
        <dbReference type="Proteomes" id="UP000319257"/>
    </source>
</evidence>
<protein>
    <recommendedName>
        <fullName evidence="5">Coenzyme Q-binding protein COQ10 START domain-containing protein</fullName>
    </recommendedName>
</protein>
<name>A0A507AUY9_9PEZI</name>
<feature type="compositionally biased region" description="Low complexity" evidence="4">
    <location>
        <begin position="223"/>
        <end position="242"/>
    </location>
</feature>
<keyword evidence="7" id="KW-1185">Reference proteome</keyword>
<feature type="compositionally biased region" description="Basic and acidic residues" evidence="4">
    <location>
        <begin position="122"/>
        <end position="135"/>
    </location>
</feature>
<feature type="region of interest" description="Disordered" evidence="4">
    <location>
        <begin position="91"/>
        <end position="152"/>
    </location>
</feature>
<dbReference type="PANTHER" id="PTHR12901">
    <property type="entry name" value="SPERM PROTEIN HOMOLOG"/>
    <property type="match status" value="1"/>
</dbReference>
<dbReference type="InterPro" id="IPR023393">
    <property type="entry name" value="START-like_dom_sf"/>
</dbReference>
<reference evidence="6 7" key="1">
    <citation type="submission" date="2019-06" db="EMBL/GenBank/DDBJ databases">
        <title>Draft genome sequence of the filamentous fungus Phialemoniopsis curvata isolated from diesel fuel.</title>
        <authorList>
            <person name="Varaljay V.A."/>
            <person name="Lyon W.J."/>
            <person name="Crouch A.L."/>
            <person name="Drake C.E."/>
            <person name="Hollomon J.M."/>
            <person name="Nadeau L.J."/>
            <person name="Nunn H.S."/>
            <person name="Stevenson B.S."/>
            <person name="Bojanowski C.L."/>
            <person name="Crookes-Goodson W.J."/>
        </authorList>
    </citation>
    <scope>NUCLEOTIDE SEQUENCE [LARGE SCALE GENOMIC DNA]</scope>
    <source>
        <strain evidence="6 7">D216</strain>
    </source>
</reference>
<proteinExistence type="inferred from homology"/>
<comment type="subunit">
    <text evidence="2">Interacts with coenzyme Q.</text>
</comment>
<dbReference type="RefSeq" id="XP_030990432.1">
    <property type="nucleotide sequence ID" value="XM_031144784.1"/>
</dbReference>
<dbReference type="GO" id="GO:0005739">
    <property type="term" value="C:mitochondrion"/>
    <property type="evidence" value="ECO:0007669"/>
    <property type="project" value="TreeGrafter"/>
</dbReference>
<dbReference type="InterPro" id="IPR044996">
    <property type="entry name" value="COQ10-like"/>
</dbReference>
<feature type="compositionally biased region" description="Polar residues" evidence="4">
    <location>
        <begin position="96"/>
        <end position="109"/>
    </location>
</feature>
<feature type="domain" description="Coenzyme Q-binding protein COQ10 START" evidence="5">
    <location>
        <begin position="60"/>
        <end position="294"/>
    </location>
</feature>
<comment type="similarity">
    <text evidence="1">Belongs to the COQ10 family.</text>
</comment>
<sequence length="312" mass="33589">MPPRVLLLPSRRPLLACAHGGSSRRPFFSLPSAVAAALNPSSSTSSSSGGGQTITVTRTLPYPPAPLYDLIADVDAYASFLPHCHASRVTEWSDPLPTSASVDTPTATTEHQHQQQSHQHQQQHEHGQEQEQEQRKRGRRWPRRGTLTVGYGPLTQTYSSRLYCHPATYVVEAVSGRASPTLSPSELRDIGLDADAEARRARESRPGDTFESLVTRWRVIPSSSAESESESSSPPSSSSASSGAGARRQSGGVAAMTTTRVELAIRYKFANPVFQLATGQFGEEIAKLMIEAFEKRAREKLGPAGGGAGSKL</sequence>
<dbReference type="AlphaFoldDB" id="A0A507AUY9"/>
<organism evidence="6 7">
    <name type="scientific">Thyridium curvatum</name>
    <dbReference type="NCBI Taxonomy" id="1093900"/>
    <lineage>
        <taxon>Eukaryota</taxon>
        <taxon>Fungi</taxon>
        <taxon>Dikarya</taxon>
        <taxon>Ascomycota</taxon>
        <taxon>Pezizomycotina</taxon>
        <taxon>Sordariomycetes</taxon>
        <taxon>Sordariomycetidae</taxon>
        <taxon>Thyridiales</taxon>
        <taxon>Thyridiaceae</taxon>
        <taxon>Thyridium</taxon>
    </lineage>
</organism>
<accession>A0A507AUY9</accession>
<dbReference type="PANTHER" id="PTHR12901:SF10">
    <property type="entry name" value="COENZYME Q-BINDING PROTEIN COQ10, MITOCHONDRIAL"/>
    <property type="match status" value="1"/>
</dbReference>
<evidence type="ECO:0000259" key="5">
    <source>
        <dbReference type="Pfam" id="PF03364"/>
    </source>
</evidence>
<dbReference type="Pfam" id="PF03364">
    <property type="entry name" value="Polyketide_cyc"/>
    <property type="match status" value="1"/>
</dbReference>
<dbReference type="GO" id="GO:0048039">
    <property type="term" value="F:ubiquinone binding"/>
    <property type="evidence" value="ECO:0007669"/>
    <property type="project" value="InterPro"/>
</dbReference>
<dbReference type="Gene3D" id="3.30.530.20">
    <property type="match status" value="1"/>
</dbReference>
<dbReference type="EMBL" id="SKBQ01000074">
    <property type="protein sequence ID" value="TPX08721.1"/>
    <property type="molecule type" value="Genomic_DNA"/>
</dbReference>
<dbReference type="SUPFAM" id="SSF55961">
    <property type="entry name" value="Bet v1-like"/>
    <property type="match status" value="1"/>
</dbReference>
<dbReference type="InParanoid" id="A0A507AUY9"/>
<dbReference type="OrthoDB" id="292693at2759"/>
<gene>
    <name evidence="6" type="ORF">E0L32_009783</name>
</gene>